<reference evidence="1 2" key="1">
    <citation type="submission" date="2024-11" db="EMBL/GenBank/DDBJ databases">
        <title>Chromosome-level genome assembly of the freshwater bivalve Anodonta woodiana.</title>
        <authorList>
            <person name="Chen X."/>
        </authorList>
    </citation>
    <scope>NUCLEOTIDE SEQUENCE [LARGE SCALE GENOMIC DNA]</scope>
    <source>
        <strain evidence="1">MN2024</strain>
        <tissue evidence="1">Gills</tissue>
    </source>
</reference>
<comment type="caution">
    <text evidence="1">The sequence shown here is derived from an EMBL/GenBank/DDBJ whole genome shotgun (WGS) entry which is preliminary data.</text>
</comment>
<dbReference type="Proteomes" id="UP001634394">
    <property type="component" value="Unassembled WGS sequence"/>
</dbReference>
<sequence length="81" mass="9467">CQSQQTSQNIQLYFHTKTESIIWKDDIALPTKSEMEIDTRDETESRILKLYLSPPYVSLHFRDNGIMNSCPKKCEQNSRVS</sequence>
<feature type="non-terminal residue" evidence="1">
    <location>
        <position position="1"/>
    </location>
</feature>
<evidence type="ECO:0000313" key="1">
    <source>
        <dbReference type="EMBL" id="KAL3885829.1"/>
    </source>
</evidence>
<proteinExistence type="predicted"/>
<protein>
    <submittedName>
        <fullName evidence="1">Uncharacterized protein</fullName>
    </submittedName>
</protein>
<organism evidence="1 2">
    <name type="scientific">Sinanodonta woodiana</name>
    <name type="common">Chinese pond mussel</name>
    <name type="synonym">Anodonta woodiana</name>
    <dbReference type="NCBI Taxonomy" id="1069815"/>
    <lineage>
        <taxon>Eukaryota</taxon>
        <taxon>Metazoa</taxon>
        <taxon>Spiralia</taxon>
        <taxon>Lophotrochozoa</taxon>
        <taxon>Mollusca</taxon>
        <taxon>Bivalvia</taxon>
        <taxon>Autobranchia</taxon>
        <taxon>Heteroconchia</taxon>
        <taxon>Palaeoheterodonta</taxon>
        <taxon>Unionida</taxon>
        <taxon>Unionoidea</taxon>
        <taxon>Unionidae</taxon>
        <taxon>Unioninae</taxon>
        <taxon>Sinanodonta</taxon>
    </lineage>
</organism>
<dbReference type="EMBL" id="JBJQND010000002">
    <property type="protein sequence ID" value="KAL3885829.1"/>
    <property type="molecule type" value="Genomic_DNA"/>
</dbReference>
<accession>A0ABD3XHV1</accession>
<dbReference type="AlphaFoldDB" id="A0ABD3XHV1"/>
<gene>
    <name evidence="1" type="ORF">ACJMK2_025863</name>
</gene>
<name>A0ABD3XHV1_SINWO</name>
<evidence type="ECO:0000313" key="2">
    <source>
        <dbReference type="Proteomes" id="UP001634394"/>
    </source>
</evidence>
<keyword evidence="2" id="KW-1185">Reference proteome</keyword>